<accession>A0A5B8FZA6</accession>
<evidence type="ECO:0000256" key="4">
    <source>
        <dbReference type="ARBA" id="ARBA00023277"/>
    </source>
</evidence>
<dbReference type="AlphaFoldDB" id="A0A5B8FZA6"/>
<dbReference type="InterPro" id="IPR008927">
    <property type="entry name" value="6-PGluconate_DH-like_C_sf"/>
</dbReference>
<keyword evidence="3" id="KW-0520">NAD</keyword>
<evidence type="ECO:0000256" key="7">
    <source>
        <dbReference type="ARBA" id="ARBA00038870"/>
    </source>
</evidence>
<dbReference type="Gene3D" id="1.10.1040.10">
    <property type="entry name" value="N-(1-d-carboxylethyl)-l-norvaline Dehydrogenase, domain 2"/>
    <property type="match status" value="1"/>
</dbReference>
<dbReference type="PIRSF" id="PIRSF000103">
    <property type="entry name" value="HIBADH"/>
    <property type="match status" value="1"/>
</dbReference>
<feature type="domain" description="3-hydroxyisobutyrate dehydrogenase-like NAD-binding" evidence="12">
    <location>
        <begin position="165"/>
        <end position="285"/>
    </location>
</feature>
<dbReference type="SUPFAM" id="SSF48179">
    <property type="entry name" value="6-phosphogluconate dehydrogenase C-terminal domain-like"/>
    <property type="match status" value="1"/>
</dbReference>
<evidence type="ECO:0000256" key="1">
    <source>
        <dbReference type="ARBA" id="ARBA00022857"/>
    </source>
</evidence>
<keyword evidence="4" id="KW-0119">Carbohydrate metabolism</keyword>
<evidence type="ECO:0000256" key="5">
    <source>
        <dbReference type="ARBA" id="ARBA00037062"/>
    </source>
</evidence>
<dbReference type="InterPro" id="IPR006115">
    <property type="entry name" value="6PGDH_NADP-bd"/>
</dbReference>
<evidence type="ECO:0000256" key="2">
    <source>
        <dbReference type="ARBA" id="ARBA00023002"/>
    </source>
</evidence>
<dbReference type="GO" id="GO:0016054">
    <property type="term" value="P:organic acid catabolic process"/>
    <property type="evidence" value="ECO:0007669"/>
    <property type="project" value="UniProtKB-ARBA"/>
</dbReference>
<dbReference type="OrthoDB" id="9812907at2"/>
<dbReference type="SUPFAM" id="SSF51735">
    <property type="entry name" value="NAD(P)-binding Rossmann-fold domains"/>
    <property type="match status" value="1"/>
</dbReference>
<dbReference type="InterPro" id="IPR050006">
    <property type="entry name" value="LtnD"/>
</dbReference>
<dbReference type="InterPro" id="IPR002204">
    <property type="entry name" value="3-OH-isobutyrate_DH-rel_CS"/>
</dbReference>
<dbReference type="InterPro" id="IPR013328">
    <property type="entry name" value="6PGD_dom2"/>
</dbReference>
<dbReference type="Pfam" id="PF14833">
    <property type="entry name" value="NAD_binding_11"/>
    <property type="match status" value="1"/>
</dbReference>
<feature type="active site" evidence="10">
    <location>
        <position position="171"/>
    </location>
</feature>
<evidence type="ECO:0000256" key="8">
    <source>
        <dbReference type="ARBA" id="ARBA00039407"/>
    </source>
</evidence>
<dbReference type="GO" id="GO:0016616">
    <property type="term" value="F:oxidoreductase activity, acting on the CH-OH group of donors, NAD or NADP as acceptor"/>
    <property type="evidence" value="ECO:0007669"/>
    <property type="project" value="InterPro"/>
</dbReference>
<comment type="similarity">
    <text evidence="6">Belongs to the HIBADH-related family. L-threonate dehydrogenase subfamily.</text>
</comment>
<evidence type="ECO:0000313" key="13">
    <source>
        <dbReference type="EMBL" id="QDL94246.1"/>
    </source>
</evidence>
<dbReference type="PROSITE" id="PS00895">
    <property type="entry name" value="3_HYDROXYISOBUT_DH"/>
    <property type="match status" value="1"/>
</dbReference>
<dbReference type="GO" id="GO:0051287">
    <property type="term" value="F:NAD binding"/>
    <property type="evidence" value="ECO:0007669"/>
    <property type="project" value="InterPro"/>
</dbReference>
<organism evidence="13 14">
    <name type="scientific">Paroceanicella profunda</name>
    <dbReference type="NCBI Taxonomy" id="2579971"/>
    <lineage>
        <taxon>Bacteria</taxon>
        <taxon>Pseudomonadati</taxon>
        <taxon>Pseudomonadota</taxon>
        <taxon>Alphaproteobacteria</taxon>
        <taxon>Rhodobacterales</taxon>
        <taxon>Paracoccaceae</taxon>
        <taxon>Paroceanicella</taxon>
    </lineage>
</organism>
<reference evidence="13 14" key="1">
    <citation type="submission" date="2019-06" db="EMBL/GenBank/DDBJ databases">
        <title>Genome sequence of Rhodobacteraceae bacterium D4M1.</title>
        <authorList>
            <person name="Cao J."/>
        </authorList>
    </citation>
    <scope>NUCLEOTIDE SEQUENCE [LARGE SCALE GENOMIC DNA]</scope>
    <source>
        <strain evidence="13 14">D4M1</strain>
        <plasmid evidence="14">pd4m1a</plasmid>
    </source>
</reference>
<evidence type="ECO:0000313" key="14">
    <source>
        <dbReference type="Proteomes" id="UP000305888"/>
    </source>
</evidence>
<comment type="catalytic activity">
    <reaction evidence="9">
        <text>L-threonate + NAD(+) = 2-dehydro-L-erythronate + NADH + H(+)</text>
        <dbReference type="Rhea" id="RHEA:52548"/>
        <dbReference type="ChEBI" id="CHEBI:15378"/>
        <dbReference type="ChEBI" id="CHEBI:57540"/>
        <dbReference type="ChEBI" id="CHEBI:57561"/>
        <dbReference type="ChEBI" id="CHEBI:57945"/>
        <dbReference type="ChEBI" id="CHEBI:136669"/>
        <dbReference type="EC" id="1.1.1.411"/>
    </reaction>
</comment>
<dbReference type="InterPro" id="IPR029154">
    <property type="entry name" value="HIBADH-like_NADP-bd"/>
</dbReference>
<dbReference type="InterPro" id="IPR036291">
    <property type="entry name" value="NAD(P)-bd_dom_sf"/>
</dbReference>
<sequence>MKVTVIGLGAMGMGMALSALRGGHETTGFDIAEAARTRFTEAGGKTAASPAEAVAEAEVVFCVVVNAAQMESVLFGEGGVAAALRPGTVFAACPTVDPAVARATAARIEEAGALYLDAPISGGAVKAAEGKLTIMASGSAAAFEAAQPALGSVAETVFRLGDTAGPGSAMKMINQLLAGVHIAAAAEAMALAARSGLDLKQTYEVITKAAGNSWMFENRVPHIIEGDYSPRSAVEIFVKDLGIVLGAGHAERFPLPLSAAAHQLYLAAAGAGHGREDDSAVIKVYQKLSGISLPGDRA</sequence>
<dbReference type="NCBIfam" id="NF043037">
    <property type="entry name" value="ThreonDh"/>
    <property type="match status" value="1"/>
</dbReference>
<keyword evidence="1" id="KW-0521">NADP</keyword>
<keyword evidence="13" id="KW-0614">Plasmid</keyword>
<gene>
    <name evidence="13" type="ORF">FDP22_20630</name>
</gene>
<dbReference type="Gene3D" id="3.40.50.720">
    <property type="entry name" value="NAD(P)-binding Rossmann-like Domain"/>
    <property type="match status" value="1"/>
</dbReference>
<evidence type="ECO:0000256" key="9">
    <source>
        <dbReference type="ARBA" id="ARBA00047312"/>
    </source>
</evidence>
<dbReference type="PANTHER" id="PTHR43060">
    <property type="entry name" value="3-HYDROXYISOBUTYRATE DEHYDROGENASE-LIKE 1, MITOCHONDRIAL-RELATED"/>
    <property type="match status" value="1"/>
</dbReference>
<evidence type="ECO:0000256" key="10">
    <source>
        <dbReference type="PIRSR" id="PIRSR000103-1"/>
    </source>
</evidence>
<dbReference type="InterPro" id="IPR015815">
    <property type="entry name" value="HIBADH-related"/>
</dbReference>
<evidence type="ECO:0000256" key="3">
    <source>
        <dbReference type="ARBA" id="ARBA00023027"/>
    </source>
</evidence>
<dbReference type="PANTHER" id="PTHR43060:SF17">
    <property type="entry name" value="L-THREONATE DEHYDROGENASE"/>
    <property type="match status" value="1"/>
</dbReference>
<evidence type="ECO:0000259" key="12">
    <source>
        <dbReference type="Pfam" id="PF14833"/>
    </source>
</evidence>
<evidence type="ECO:0000256" key="6">
    <source>
        <dbReference type="ARBA" id="ARBA00037979"/>
    </source>
</evidence>
<proteinExistence type="inferred from homology"/>
<dbReference type="EMBL" id="CP040819">
    <property type="protein sequence ID" value="QDL94246.1"/>
    <property type="molecule type" value="Genomic_DNA"/>
</dbReference>
<dbReference type="Proteomes" id="UP000305888">
    <property type="component" value="Plasmid pD4M1A"/>
</dbReference>
<dbReference type="KEGG" id="ppru:FDP22_20630"/>
<keyword evidence="2" id="KW-0560">Oxidoreductase</keyword>
<keyword evidence="14" id="KW-1185">Reference proteome</keyword>
<feature type="domain" description="6-phosphogluconate dehydrogenase NADP-binding" evidence="11">
    <location>
        <begin position="2"/>
        <end position="161"/>
    </location>
</feature>
<evidence type="ECO:0000259" key="11">
    <source>
        <dbReference type="Pfam" id="PF03446"/>
    </source>
</evidence>
<dbReference type="GO" id="GO:0050661">
    <property type="term" value="F:NADP binding"/>
    <property type="evidence" value="ECO:0007669"/>
    <property type="project" value="InterPro"/>
</dbReference>
<name>A0A5B8FZA6_9RHOB</name>
<dbReference type="RefSeq" id="WP_138574019.1">
    <property type="nucleotide sequence ID" value="NZ_CP040819.1"/>
</dbReference>
<dbReference type="Pfam" id="PF03446">
    <property type="entry name" value="NAD_binding_2"/>
    <property type="match status" value="1"/>
</dbReference>
<geneLocation type="plasmid" evidence="14">
    <name>pd4m1a</name>
</geneLocation>
<protein>
    <recommendedName>
        <fullName evidence="8">L-threonate dehydrogenase</fullName>
        <ecNumber evidence="7">1.1.1.411</ecNumber>
    </recommendedName>
</protein>
<dbReference type="EC" id="1.1.1.411" evidence="7"/>
<comment type="function">
    <text evidence="5">Catalyzes oxidation of L-threonate to 2-oxo-tetronate. Can use either NAD(+) or NADP(+) as cosubstrate, with a preference for NAD(+).</text>
</comment>